<reference evidence="3" key="1">
    <citation type="submission" date="2021-12" db="EMBL/GenBank/DDBJ databases">
        <title>Novel species in genus Dyadobacter.</title>
        <authorList>
            <person name="Ma C."/>
        </authorList>
    </citation>
    <scope>NUCLEOTIDE SEQUENCE</scope>
    <source>
        <strain evidence="3">CY399</strain>
    </source>
</reference>
<feature type="domain" description="DUF4440" evidence="2">
    <location>
        <begin position="33"/>
        <end position="134"/>
    </location>
</feature>
<name>A0A9X1PFB2_9BACT</name>
<dbReference type="RefSeq" id="WP_234616225.1">
    <property type="nucleotide sequence ID" value="NZ_CP098806.1"/>
</dbReference>
<evidence type="ECO:0000259" key="2">
    <source>
        <dbReference type="Pfam" id="PF14534"/>
    </source>
</evidence>
<dbReference type="Gene3D" id="3.10.450.50">
    <property type="match status" value="1"/>
</dbReference>
<gene>
    <name evidence="3" type="ORF">LXM24_25505</name>
</gene>
<accession>A0A9X1PFB2</accession>
<keyword evidence="1" id="KW-0732">Signal</keyword>
<dbReference type="AlphaFoldDB" id="A0A9X1PFB2"/>
<dbReference type="InterPro" id="IPR027843">
    <property type="entry name" value="DUF4440"/>
</dbReference>
<evidence type="ECO:0000256" key="1">
    <source>
        <dbReference type="SAM" id="SignalP"/>
    </source>
</evidence>
<protein>
    <submittedName>
        <fullName evidence="3">Nuclear transport factor 2 family protein</fullName>
    </submittedName>
</protein>
<comment type="caution">
    <text evidence="3">The sequence shown here is derived from an EMBL/GenBank/DDBJ whole genome shotgun (WGS) entry which is preliminary data.</text>
</comment>
<feature type="signal peptide" evidence="1">
    <location>
        <begin position="1"/>
        <end position="19"/>
    </location>
</feature>
<dbReference type="SUPFAM" id="SSF54427">
    <property type="entry name" value="NTF2-like"/>
    <property type="match status" value="1"/>
</dbReference>
<feature type="chain" id="PRO_5040747793" evidence="1">
    <location>
        <begin position="20"/>
        <end position="143"/>
    </location>
</feature>
<dbReference type="Pfam" id="PF14534">
    <property type="entry name" value="DUF4440"/>
    <property type="match status" value="1"/>
</dbReference>
<evidence type="ECO:0000313" key="4">
    <source>
        <dbReference type="Proteomes" id="UP001139700"/>
    </source>
</evidence>
<dbReference type="InterPro" id="IPR032710">
    <property type="entry name" value="NTF2-like_dom_sf"/>
</dbReference>
<sequence>MKTLLLTILSLAFSFIAKAQTNVQPIDGLDCSNLFFKALLEEDAKALESLISNDFSVMGLQGQPIEGRALIQAVSQGIIVVDSGMLSAARTRTYGDVMLINGLWDVRARIENNGFQGALSYMSVCVNSGGRWKVVAVQFTPVP</sequence>
<organism evidence="3 4">
    <name type="scientific">Dyadobacter fanqingshengii</name>
    <dbReference type="NCBI Taxonomy" id="2906443"/>
    <lineage>
        <taxon>Bacteria</taxon>
        <taxon>Pseudomonadati</taxon>
        <taxon>Bacteroidota</taxon>
        <taxon>Cytophagia</taxon>
        <taxon>Cytophagales</taxon>
        <taxon>Spirosomataceae</taxon>
        <taxon>Dyadobacter</taxon>
    </lineage>
</organism>
<dbReference type="Proteomes" id="UP001139700">
    <property type="component" value="Unassembled WGS sequence"/>
</dbReference>
<evidence type="ECO:0000313" key="3">
    <source>
        <dbReference type="EMBL" id="MCF0043487.1"/>
    </source>
</evidence>
<proteinExistence type="predicted"/>
<dbReference type="EMBL" id="JAJTTA010000007">
    <property type="protein sequence ID" value="MCF0043487.1"/>
    <property type="molecule type" value="Genomic_DNA"/>
</dbReference>
<keyword evidence="4" id="KW-1185">Reference proteome</keyword>